<dbReference type="Proteomes" id="UP000253940">
    <property type="component" value="Chromosome"/>
</dbReference>
<keyword evidence="1" id="KW-0175">Coiled coil</keyword>
<gene>
    <name evidence="2" type="ORF">HYN46_13920</name>
</gene>
<keyword evidence="3" id="KW-1185">Reference proteome</keyword>
<name>A0A345P975_9GAMM</name>
<evidence type="ECO:0000313" key="2">
    <source>
        <dbReference type="EMBL" id="AXI03834.1"/>
    </source>
</evidence>
<dbReference type="EMBL" id="CP031222">
    <property type="protein sequence ID" value="AXI03834.1"/>
    <property type="molecule type" value="Genomic_DNA"/>
</dbReference>
<evidence type="ECO:0000313" key="3">
    <source>
        <dbReference type="Proteomes" id="UP000253940"/>
    </source>
</evidence>
<reference evidence="2 3" key="1">
    <citation type="submission" date="2018-07" db="EMBL/GenBank/DDBJ databases">
        <title>Genome sequencing of Moraxellaceae gen. HYN0046.</title>
        <authorList>
            <person name="Kim M."/>
            <person name="Yi H."/>
        </authorList>
    </citation>
    <scope>NUCLEOTIDE SEQUENCE [LARGE SCALE GENOMIC DNA]</scope>
    <source>
        <strain evidence="2 3">HYN0046</strain>
    </source>
</reference>
<evidence type="ECO:0000256" key="1">
    <source>
        <dbReference type="SAM" id="Coils"/>
    </source>
</evidence>
<dbReference type="KEGG" id="mbah:HYN46_13920"/>
<protein>
    <submittedName>
        <fullName evidence="2">Uncharacterized protein</fullName>
    </submittedName>
</protein>
<dbReference type="AlphaFoldDB" id="A0A345P975"/>
<feature type="coiled-coil region" evidence="1">
    <location>
        <begin position="69"/>
        <end position="96"/>
    </location>
</feature>
<sequence>MAILEQTRPYETLIRHHADGTITAHHQQIYVLTKDGTVIAENILDPVALSSVDLSQALGAATVAALGENTQLKSTLTNLQNQLDAAQALATLLQEQVNRLSVPVVTSADVAEGS</sequence>
<accession>A0A345P975</accession>
<organism evidence="2 3">
    <name type="scientific">Aquirhabdus parva</name>
    <dbReference type="NCBI Taxonomy" id="2283318"/>
    <lineage>
        <taxon>Bacteria</taxon>
        <taxon>Pseudomonadati</taxon>
        <taxon>Pseudomonadota</taxon>
        <taxon>Gammaproteobacteria</taxon>
        <taxon>Moraxellales</taxon>
        <taxon>Moraxellaceae</taxon>
        <taxon>Aquirhabdus</taxon>
    </lineage>
</organism>
<proteinExistence type="predicted"/>
<dbReference type="RefSeq" id="WP_114899942.1">
    <property type="nucleotide sequence ID" value="NZ_CP031222.1"/>
</dbReference>